<evidence type="ECO:0000313" key="2">
    <source>
        <dbReference type="Proteomes" id="UP000515369"/>
    </source>
</evidence>
<accession>A0A7G5GUS5</accession>
<evidence type="ECO:0000313" key="1">
    <source>
        <dbReference type="EMBL" id="QMW02617.1"/>
    </source>
</evidence>
<dbReference type="RefSeq" id="WP_182459913.1">
    <property type="nucleotide sequence ID" value="NZ_CP059732.1"/>
</dbReference>
<keyword evidence="2" id="KW-1185">Reference proteome</keyword>
<dbReference type="EMBL" id="CP059732">
    <property type="protein sequence ID" value="QMW02617.1"/>
    <property type="molecule type" value="Genomic_DNA"/>
</dbReference>
<organism evidence="1 2">
    <name type="scientific">Spirosoma foliorum</name>
    <dbReference type="NCBI Taxonomy" id="2710596"/>
    <lineage>
        <taxon>Bacteria</taxon>
        <taxon>Pseudomonadati</taxon>
        <taxon>Bacteroidota</taxon>
        <taxon>Cytophagia</taxon>
        <taxon>Cytophagales</taxon>
        <taxon>Cytophagaceae</taxon>
        <taxon>Spirosoma</taxon>
    </lineage>
</organism>
<protein>
    <submittedName>
        <fullName evidence="1">Uncharacterized protein</fullName>
    </submittedName>
</protein>
<reference evidence="1 2" key="1">
    <citation type="submission" date="2020-07" db="EMBL/GenBank/DDBJ databases">
        <title>Spirosoma foliorum sp. nov., isolated from the leaves on the Nejang mountain Korea, Republic of.</title>
        <authorList>
            <person name="Ho H."/>
            <person name="Lee Y.-J."/>
            <person name="Nurcahyanto D.-A."/>
            <person name="Kim S.-G."/>
        </authorList>
    </citation>
    <scope>NUCLEOTIDE SEQUENCE [LARGE SCALE GENOMIC DNA]</scope>
    <source>
        <strain evidence="1 2">PL0136</strain>
    </source>
</reference>
<dbReference type="Proteomes" id="UP000515369">
    <property type="component" value="Chromosome"/>
</dbReference>
<dbReference type="KEGG" id="sfol:H3H32_32725"/>
<gene>
    <name evidence="1" type="ORF">H3H32_32725</name>
</gene>
<sequence>MLPVNVELLTQIASQTGRQYADAYTVWLEYCQDPDVYTIVDTVLWVAQNQKLHVVDAIQAVRDIEDQFGGAF</sequence>
<proteinExistence type="predicted"/>
<dbReference type="AlphaFoldDB" id="A0A7G5GUS5"/>
<name>A0A7G5GUS5_9BACT</name>